<dbReference type="CDD" id="cd12087">
    <property type="entry name" value="TM_EGFR-like"/>
    <property type="match status" value="1"/>
</dbReference>
<keyword evidence="1" id="KW-0812">Transmembrane</keyword>
<evidence type="ECO:0000313" key="4">
    <source>
        <dbReference type="Proteomes" id="UP000507470"/>
    </source>
</evidence>
<keyword evidence="4" id="KW-1185">Reference proteome</keyword>
<feature type="transmembrane region" description="Helical" evidence="1">
    <location>
        <begin position="342"/>
        <end position="364"/>
    </location>
</feature>
<dbReference type="InterPro" id="IPR055470">
    <property type="entry name" value="DUF7042"/>
</dbReference>
<sequence>MNHNRYFEIETQEKKKRNVDIRTVFAQAPICSLCEALNHSSSDKIQQRVDGQYTEREKMSTPFEISFASSRNHKKTYFTTVNGDCDLPPDLDGAWWDSSAGNVQFTQATKQLDGWLFTVYSQSLSAFTCVESVDNILLFKSNNETNTFGELYHGFLCMVYTNITSSSFRYYLQAVNGPSSEEYHVLVRQGRQSTLNQYLPDILLGVFSYTVNDGDSSYCTNGSLWDSCTNKTSISLNYTLCSTVMFGSATGHLYSVTYVLQDSTYYATVINSDGQDTLFTCLAVVSSGGKIVMSTNPGSCEKGQTPSSRTSNQESALITLSQYAFNSDCLDLSSDTDINIPAIVLGICAALVFIIVALSAFILYRKCYRRRSHIHHAHRDVLPDMMYPKKTALADAGIGDVVLHSPRI</sequence>
<proteinExistence type="predicted"/>
<evidence type="ECO:0000256" key="1">
    <source>
        <dbReference type="SAM" id="Phobius"/>
    </source>
</evidence>
<name>A0A6J8A7J7_MYTCO</name>
<protein>
    <recommendedName>
        <fullName evidence="2">DUF7042 domain-containing protein</fullName>
    </recommendedName>
</protein>
<dbReference type="EMBL" id="CACVKT020000743">
    <property type="protein sequence ID" value="CAC5362413.1"/>
    <property type="molecule type" value="Genomic_DNA"/>
</dbReference>
<dbReference type="Proteomes" id="UP000507470">
    <property type="component" value="Unassembled WGS sequence"/>
</dbReference>
<evidence type="ECO:0000259" key="2">
    <source>
        <dbReference type="Pfam" id="PF23069"/>
    </source>
</evidence>
<keyword evidence="1" id="KW-0472">Membrane</keyword>
<gene>
    <name evidence="3" type="ORF">MCOR_4181</name>
</gene>
<dbReference type="OrthoDB" id="6077883at2759"/>
<feature type="domain" description="DUF7042" evidence="2">
    <location>
        <begin position="207"/>
        <end position="312"/>
    </location>
</feature>
<organism evidence="3 4">
    <name type="scientific">Mytilus coruscus</name>
    <name type="common">Sea mussel</name>
    <dbReference type="NCBI Taxonomy" id="42192"/>
    <lineage>
        <taxon>Eukaryota</taxon>
        <taxon>Metazoa</taxon>
        <taxon>Spiralia</taxon>
        <taxon>Lophotrochozoa</taxon>
        <taxon>Mollusca</taxon>
        <taxon>Bivalvia</taxon>
        <taxon>Autobranchia</taxon>
        <taxon>Pteriomorphia</taxon>
        <taxon>Mytilida</taxon>
        <taxon>Mytiloidea</taxon>
        <taxon>Mytilidae</taxon>
        <taxon>Mytilinae</taxon>
        <taxon>Mytilus</taxon>
    </lineage>
</organism>
<keyword evidence="1" id="KW-1133">Transmembrane helix</keyword>
<dbReference type="Pfam" id="PF23069">
    <property type="entry name" value="DUF7042"/>
    <property type="match status" value="1"/>
</dbReference>
<accession>A0A6J8A7J7</accession>
<evidence type="ECO:0000313" key="3">
    <source>
        <dbReference type="EMBL" id="CAC5362413.1"/>
    </source>
</evidence>
<dbReference type="AlphaFoldDB" id="A0A6J8A7J7"/>
<reference evidence="3 4" key="1">
    <citation type="submission" date="2020-06" db="EMBL/GenBank/DDBJ databases">
        <authorList>
            <person name="Li R."/>
            <person name="Bekaert M."/>
        </authorList>
    </citation>
    <scope>NUCLEOTIDE SEQUENCE [LARGE SCALE GENOMIC DNA]</scope>
    <source>
        <strain evidence="4">wild</strain>
    </source>
</reference>